<comment type="function">
    <text evidence="2">Membrane-anchoring subunit of succinate dehydrogenase (SDH).</text>
</comment>
<protein>
    <recommendedName>
        <fullName evidence="6">Succinate dehydrogenase hydrophobic membrane anchor subunit</fullName>
    </recommendedName>
</protein>
<evidence type="ECO:0000256" key="5">
    <source>
        <dbReference type="ARBA" id="ARBA00011558"/>
    </source>
</evidence>
<dbReference type="SUPFAM" id="SSF81343">
    <property type="entry name" value="Fumarate reductase respiratory complex transmembrane subunits"/>
    <property type="match status" value="1"/>
</dbReference>
<evidence type="ECO:0000256" key="14">
    <source>
        <dbReference type="ARBA" id="ARBA00023004"/>
    </source>
</evidence>
<dbReference type="OrthoDB" id="9809280at2"/>
<dbReference type="InterPro" id="IPR034804">
    <property type="entry name" value="SQR/QFR_C/D"/>
</dbReference>
<keyword evidence="12" id="KW-0249">Electron transport</keyword>
<keyword evidence="8" id="KW-0816">Tricarboxylic acid cycle</keyword>
<reference evidence="18" key="1">
    <citation type="submission" date="2018-05" db="EMBL/GenBank/DDBJ databases">
        <authorList>
            <person name="Li X."/>
        </authorList>
    </citation>
    <scope>NUCLEOTIDE SEQUENCE [LARGE SCALE GENOMIC DNA]</scope>
    <source>
        <strain evidence="18">HKS-05</strain>
    </source>
</reference>
<dbReference type="CDD" id="cd03495">
    <property type="entry name" value="SQR_TypeC_SdhD_like"/>
    <property type="match status" value="1"/>
</dbReference>
<keyword evidence="11" id="KW-0479">Metal-binding</keyword>
<comment type="cofactor">
    <cofactor evidence="1">
        <name>heme</name>
        <dbReference type="ChEBI" id="CHEBI:30413"/>
    </cofactor>
</comment>
<feature type="transmembrane region" description="Helical" evidence="16">
    <location>
        <begin position="110"/>
        <end position="132"/>
    </location>
</feature>
<dbReference type="GO" id="GO:0016020">
    <property type="term" value="C:membrane"/>
    <property type="evidence" value="ECO:0007669"/>
    <property type="project" value="UniProtKB-SubCell"/>
</dbReference>
<dbReference type="GO" id="GO:0046872">
    <property type="term" value="F:metal ion binding"/>
    <property type="evidence" value="ECO:0007669"/>
    <property type="project" value="UniProtKB-KW"/>
</dbReference>
<dbReference type="AlphaFoldDB" id="A0A328AX75"/>
<dbReference type="InterPro" id="IPR000701">
    <property type="entry name" value="SuccDH_FuR_B_TM-su"/>
</dbReference>
<comment type="pathway">
    <text evidence="4">Carbohydrate metabolism; tricarboxylic acid cycle.</text>
</comment>
<evidence type="ECO:0000256" key="1">
    <source>
        <dbReference type="ARBA" id="ARBA00001971"/>
    </source>
</evidence>
<dbReference type="Proteomes" id="UP000249842">
    <property type="component" value="Unassembled WGS sequence"/>
</dbReference>
<comment type="subunit">
    <text evidence="5">Part of an enzyme complex containing four subunits: a flavoprotein, an iron-sulfur protein, plus two membrane-anchoring proteins, SdhC and SdhD.</text>
</comment>
<dbReference type="UniPathway" id="UPA00223"/>
<evidence type="ECO:0000256" key="16">
    <source>
        <dbReference type="SAM" id="Phobius"/>
    </source>
</evidence>
<evidence type="ECO:0000256" key="2">
    <source>
        <dbReference type="ARBA" id="ARBA00004050"/>
    </source>
</evidence>
<dbReference type="InterPro" id="IPR014312">
    <property type="entry name" value="Succ_DH_anchor"/>
</dbReference>
<keyword evidence="7" id="KW-0813">Transport</keyword>
<feature type="transmembrane region" description="Helical" evidence="16">
    <location>
        <begin position="40"/>
        <end position="61"/>
    </location>
</feature>
<keyword evidence="18" id="KW-1185">Reference proteome</keyword>
<accession>A0A328AX75</accession>
<dbReference type="GO" id="GO:0006099">
    <property type="term" value="P:tricarboxylic acid cycle"/>
    <property type="evidence" value="ECO:0007669"/>
    <property type="project" value="UniProtKB-UniPathway"/>
</dbReference>
<dbReference type="NCBIfam" id="TIGR02968">
    <property type="entry name" value="succ_dehyd_anc"/>
    <property type="match status" value="1"/>
</dbReference>
<feature type="transmembrane region" description="Helical" evidence="16">
    <location>
        <begin position="67"/>
        <end position="89"/>
    </location>
</feature>
<gene>
    <name evidence="17" type="primary">sdhD</name>
    <name evidence="17" type="ORF">DJ021_07685</name>
</gene>
<evidence type="ECO:0000256" key="7">
    <source>
        <dbReference type="ARBA" id="ARBA00022448"/>
    </source>
</evidence>
<name>A0A328AX75_9CAUL</name>
<evidence type="ECO:0000256" key="10">
    <source>
        <dbReference type="ARBA" id="ARBA00022692"/>
    </source>
</evidence>
<evidence type="ECO:0000313" key="18">
    <source>
        <dbReference type="Proteomes" id="UP000249842"/>
    </source>
</evidence>
<keyword evidence="13 16" id="KW-1133">Transmembrane helix</keyword>
<evidence type="ECO:0000256" key="4">
    <source>
        <dbReference type="ARBA" id="ARBA00005163"/>
    </source>
</evidence>
<keyword evidence="10 16" id="KW-0812">Transmembrane</keyword>
<evidence type="ECO:0000256" key="12">
    <source>
        <dbReference type="ARBA" id="ARBA00022982"/>
    </source>
</evidence>
<proteinExistence type="predicted"/>
<dbReference type="GO" id="GO:0020037">
    <property type="term" value="F:heme binding"/>
    <property type="evidence" value="ECO:0007669"/>
    <property type="project" value="InterPro"/>
</dbReference>
<dbReference type="EMBL" id="QFYP01000001">
    <property type="protein sequence ID" value="RAK59690.1"/>
    <property type="molecule type" value="Genomic_DNA"/>
</dbReference>
<keyword evidence="9" id="KW-0349">Heme</keyword>
<comment type="caution">
    <text evidence="17">The sequence shown here is derived from an EMBL/GenBank/DDBJ whole genome shotgun (WGS) entry which is preliminary data.</text>
</comment>
<keyword evidence="14" id="KW-0408">Iron</keyword>
<sequence>MGDRRHDRSALMASYRTPLSRARGLGSAKHGVGVWIGERVSAIALVPLTLWGVFGVLRLAAGDYNFAVAWISHPLNAVLMVLLVALSFWHMHAGMRVVIEDYIHVTLNKTGLLLINLFVCGLSGALAVFSILKVALGGGAY</sequence>
<dbReference type="Pfam" id="PF01127">
    <property type="entry name" value="Sdh_cyt"/>
    <property type="match status" value="1"/>
</dbReference>
<evidence type="ECO:0000256" key="9">
    <source>
        <dbReference type="ARBA" id="ARBA00022617"/>
    </source>
</evidence>
<evidence type="ECO:0000256" key="15">
    <source>
        <dbReference type="ARBA" id="ARBA00023136"/>
    </source>
</evidence>
<dbReference type="Gene3D" id="1.20.1300.10">
    <property type="entry name" value="Fumarate reductase/succinate dehydrogenase, transmembrane subunit"/>
    <property type="match status" value="1"/>
</dbReference>
<evidence type="ECO:0000256" key="6">
    <source>
        <dbReference type="ARBA" id="ARBA00019425"/>
    </source>
</evidence>
<comment type="subcellular location">
    <subcellularLocation>
        <location evidence="3">Membrane</location>
        <topology evidence="3">Multi-pass membrane protein</topology>
    </subcellularLocation>
</comment>
<evidence type="ECO:0000256" key="8">
    <source>
        <dbReference type="ARBA" id="ARBA00022532"/>
    </source>
</evidence>
<evidence type="ECO:0000256" key="11">
    <source>
        <dbReference type="ARBA" id="ARBA00022723"/>
    </source>
</evidence>
<keyword evidence="15 16" id="KW-0472">Membrane</keyword>
<evidence type="ECO:0000256" key="13">
    <source>
        <dbReference type="ARBA" id="ARBA00022989"/>
    </source>
</evidence>
<organism evidence="17 18">
    <name type="scientific">Phenylobacterium hankyongense</name>
    <dbReference type="NCBI Taxonomy" id="1813876"/>
    <lineage>
        <taxon>Bacteria</taxon>
        <taxon>Pseudomonadati</taxon>
        <taxon>Pseudomonadota</taxon>
        <taxon>Alphaproteobacteria</taxon>
        <taxon>Caulobacterales</taxon>
        <taxon>Caulobacteraceae</taxon>
        <taxon>Phenylobacterium</taxon>
    </lineage>
</organism>
<evidence type="ECO:0000256" key="3">
    <source>
        <dbReference type="ARBA" id="ARBA00004141"/>
    </source>
</evidence>
<evidence type="ECO:0000313" key="17">
    <source>
        <dbReference type="EMBL" id="RAK59690.1"/>
    </source>
</evidence>